<dbReference type="AlphaFoldDB" id="A0AA41CET9"/>
<keyword evidence="6 8" id="KW-0067">ATP-binding</keyword>
<sequence>MTAFPALVPLDAPLLVGYSGGVDSTVLLHWLWRCAKASGTALRAVHVHHGLHPDADDWVLHCQQQCAALGIELAVHRVQIDPTSGLGLEGAARQARRAAFATELRDGETLALAQHLDDQAETFLLRALRGSGVDGLAAMSADSRVGEHRVWRPLLAVPRRALLDYAHQHALRWVEDPSNADDHADRNFLRLQVLPLLRQRWPHAAAALAGSALHCRQTRALLDEEDAELIAHLEVAPRVLSLQLLRQVSPGRAARVLRAWVIGHGAAPLPATVLQQALDELLPASNDRQARVRWHDHAIQQWRDHAYLLPAQLPALPHDWQAGWDGRAPLALPDGGQLHLHGAEAFERPLQVRARVGGERILLPGRQHSHALKDCLQREHLAPWRRAQLPLVFDGAQLLAAADVVIAAPLQAWLQAHDAQLQWRPGGW</sequence>
<dbReference type="CDD" id="cd01992">
    <property type="entry name" value="TilS_N"/>
    <property type="match status" value="1"/>
</dbReference>
<dbReference type="Pfam" id="PF09179">
    <property type="entry name" value="TilS"/>
    <property type="match status" value="1"/>
</dbReference>
<evidence type="ECO:0000256" key="7">
    <source>
        <dbReference type="ARBA" id="ARBA00048539"/>
    </source>
</evidence>
<comment type="domain">
    <text evidence="8">The N-terminal region contains the highly conserved SGGXDS motif, predicted to be a P-loop motif involved in ATP binding.</text>
</comment>
<dbReference type="Proteomes" id="UP000634179">
    <property type="component" value="Unassembled WGS sequence"/>
</dbReference>
<dbReference type="EMBL" id="JADUOV010000005">
    <property type="protein sequence ID" value="MBH1789892.1"/>
    <property type="molecule type" value="Genomic_DNA"/>
</dbReference>
<keyword evidence="2 8" id="KW-0963">Cytoplasm</keyword>
<comment type="similarity">
    <text evidence="8">Belongs to the tRNA(Ile)-lysidine synthase family.</text>
</comment>
<comment type="function">
    <text evidence="8">Ligates lysine onto the cytidine present at position 34 of the AUA codon-specific tRNA(Ile) that contains the anticodon CAU, in an ATP-dependent manner. Cytidine is converted to lysidine, thus changing the amino acid specificity of the tRNA from methionine to isoleucine.</text>
</comment>
<dbReference type="InterPro" id="IPR012094">
    <property type="entry name" value="tRNA_Ile_lys_synt"/>
</dbReference>
<dbReference type="SMART" id="SM00977">
    <property type="entry name" value="TilS_C"/>
    <property type="match status" value="1"/>
</dbReference>
<organism evidence="10 11">
    <name type="scientific">Stenotrophomonas maltophilia</name>
    <name type="common">Pseudomonas maltophilia</name>
    <name type="synonym">Xanthomonas maltophilia</name>
    <dbReference type="NCBI Taxonomy" id="40324"/>
    <lineage>
        <taxon>Bacteria</taxon>
        <taxon>Pseudomonadati</taxon>
        <taxon>Pseudomonadota</taxon>
        <taxon>Gammaproteobacteria</taxon>
        <taxon>Lysobacterales</taxon>
        <taxon>Lysobacteraceae</taxon>
        <taxon>Stenotrophomonas</taxon>
        <taxon>Stenotrophomonas maltophilia group</taxon>
    </lineage>
</organism>
<evidence type="ECO:0000256" key="2">
    <source>
        <dbReference type="ARBA" id="ARBA00022490"/>
    </source>
</evidence>
<dbReference type="InterPro" id="IPR015262">
    <property type="entry name" value="tRNA_Ile_lys_synt_subst-bd"/>
</dbReference>
<evidence type="ECO:0000259" key="9">
    <source>
        <dbReference type="SMART" id="SM00977"/>
    </source>
</evidence>
<evidence type="ECO:0000256" key="1">
    <source>
        <dbReference type="ARBA" id="ARBA00004496"/>
    </source>
</evidence>
<dbReference type="GO" id="GO:0032267">
    <property type="term" value="F:tRNA(Ile)-lysidine synthase activity"/>
    <property type="evidence" value="ECO:0007669"/>
    <property type="project" value="UniProtKB-EC"/>
</dbReference>
<comment type="caution">
    <text evidence="10">The sequence shown here is derived from an EMBL/GenBank/DDBJ whole genome shotgun (WGS) entry which is preliminary data.</text>
</comment>
<dbReference type="Gene3D" id="1.20.59.20">
    <property type="match status" value="1"/>
</dbReference>
<evidence type="ECO:0000256" key="6">
    <source>
        <dbReference type="ARBA" id="ARBA00022840"/>
    </source>
</evidence>
<comment type="catalytic activity">
    <reaction evidence="7 8">
        <text>cytidine(34) in tRNA(Ile2) + L-lysine + ATP = lysidine(34) in tRNA(Ile2) + AMP + diphosphate + H(+)</text>
        <dbReference type="Rhea" id="RHEA:43744"/>
        <dbReference type="Rhea" id="RHEA-COMP:10625"/>
        <dbReference type="Rhea" id="RHEA-COMP:10670"/>
        <dbReference type="ChEBI" id="CHEBI:15378"/>
        <dbReference type="ChEBI" id="CHEBI:30616"/>
        <dbReference type="ChEBI" id="CHEBI:32551"/>
        <dbReference type="ChEBI" id="CHEBI:33019"/>
        <dbReference type="ChEBI" id="CHEBI:82748"/>
        <dbReference type="ChEBI" id="CHEBI:83665"/>
        <dbReference type="ChEBI" id="CHEBI:456215"/>
        <dbReference type="EC" id="6.3.4.19"/>
    </reaction>
</comment>
<keyword evidence="5 8" id="KW-0547">Nucleotide-binding</keyword>
<evidence type="ECO:0000313" key="10">
    <source>
        <dbReference type="EMBL" id="MBH1789892.1"/>
    </source>
</evidence>
<feature type="binding site" evidence="8">
    <location>
        <begin position="19"/>
        <end position="24"/>
    </location>
    <ligand>
        <name>ATP</name>
        <dbReference type="ChEBI" id="CHEBI:30616"/>
    </ligand>
</feature>
<evidence type="ECO:0000256" key="8">
    <source>
        <dbReference type="HAMAP-Rule" id="MF_01161"/>
    </source>
</evidence>
<dbReference type="SUPFAM" id="SSF56037">
    <property type="entry name" value="PheT/TilS domain"/>
    <property type="match status" value="1"/>
</dbReference>
<name>A0AA41CET9_STEMA</name>
<feature type="domain" description="Lysidine-tRNA(Ile) synthetase C-terminal" evidence="9">
    <location>
        <begin position="350"/>
        <end position="423"/>
    </location>
</feature>
<dbReference type="SUPFAM" id="SSF52402">
    <property type="entry name" value="Adenine nucleotide alpha hydrolases-like"/>
    <property type="match status" value="1"/>
</dbReference>
<dbReference type="NCBIfam" id="TIGR02433">
    <property type="entry name" value="lysidine_TilS_C"/>
    <property type="match status" value="1"/>
</dbReference>
<proteinExistence type="inferred from homology"/>
<reference evidence="10" key="1">
    <citation type="submission" date="2020-11" db="EMBL/GenBank/DDBJ databases">
        <title>Enhanced detection system for hospital associated transmission using whole genome sequencing surveillance.</title>
        <authorList>
            <person name="Harrison L.H."/>
            <person name="Van Tyne D."/>
            <person name="Marsh J.W."/>
            <person name="Griffith M.P."/>
            <person name="Snyder D.J."/>
            <person name="Cooper V.S."/>
            <person name="Mustapha M."/>
        </authorList>
    </citation>
    <scope>NUCLEOTIDE SEQUENCE</scope>
    <source>
        <strain evidence="10">STEN00053</strain>
    </source>
</reference>
<keyword evidence="3 8" id="KW-0436">Ligase</keyword>
<gene>
    <name evidence="8 10" type="primary">tilS</name>
    <name evidence="10" type="ORF">I5V89_08360</name>
</gene>
<dbReference type="InterPro" id="IPR012796">
    <property type="entry name" value="Lysidine-tRNA-synth_C"/>
</dbReference>
<evidence type="ECO:0000256" key="5">
    <source>
        <dbReference type="ARBA" id="ARBA00022741"/>
    </source>
</evidence>
<dbReference type="PANTHER" id="PTHR43033">
    <property type="entry name" value="TRNA(ILE)-LYSIDINE SYNTHASE-RELATED"/>
    <property type="match status" value="1"/>
</dbReference>
<dbReference type="Pfam" id="PF11734">
    <property type="entry name" value="TilS_C"/>
    <property type="match status" value="1"/>
</dbReference>
<dbReference type="InterPro" id="IPR012795">
    <property type="entry name" value="tRNA_Ile_lys_synt_N"/>
</dbReference>
<dbReference type="GO" id="GO:0006400">
    <property type="term" value="P:tRNA modification"/>
    <property type="evidence" value="ECO:0007669"/>
    <property type="project" value="UniProtKB-UniRule"/>
</dbReference>
<dbReference type="HAMAP" id="MF_01161">
    <property type="entry name" value="tRNA_Ile_lys_synt"/>
    <property type="match status" value="1"/>
</dbReference>
<accession>A0AA41CET9</accession>
<evidence type="ECO:0000256" key="3">
    <source>
        <dbReference type="ARBA" id="ARBA00022598"/>
    </source>
</evidence>
<dbReference type="GO" id="GO:0005524">
    <property type="term" value="F:ATP binding"/>
    <property type="evidence" value="ECO:0007669"/>
    <property type="project" value="UniProtKB-UniRule"/>
</dbReference>
<protein>
    <recommendedName>
        <fullName evidence="8">tRNA(Ile)-lysidine synthase</fullName>
        <ecNumber evidence="8">6.3.4.19</ecNumber>
    </recommendedName>
    <alternativeName>
        <fullName evidence="8">tRNA(Ile)-2-lysyl-cytidine synthase</fullName>
    </alternativeName>
    <alternativeName>
        <fullName evidence="8">tRNA(Ile)-lysidine synthetase</fullName>
    </alternativeName>
</protein>
<dbReference type="PANTHER" id="PTHR43033:SF1">
    <property type="entry name" value="TRNA(ILE)-LYSIDINE SYNTHASE-RELATED"/>
    <property type="match status" value="1"/>
</dbReference>
<dbReference type="Pfam" id="PF01171">
    <property type="entry name" value="ATP_bind_3"/>
    <property type="match status" value="1"/>
</dbReference>
<evidence type="ECO:0000256" key="4">
    <source>
        <dbReference type="ARBA" id="ARBA00022694"/>
    </source>
</evidence>
<dbReference type="Gene3D" id="3.40.50.620">
    <property type="entry name" value="HUPs"/>
    <property type="match status" value="1"/>
</dbReference>
<dbReference type="InterPro" id="IPR011063">
    <property type="entry name" value="TilS/TtcA_N"/>
</dbReference>
<dbReference type="EC" id="6.3.4.19" evidence="8"/>
<keyword evidence="4 8" id="KW-0819">tRNA processing</keyword>
<dbReference type="NCBIfam" id="TIGR02432">
    <property type="entry name" value="lysidine_TilS_N"/>
    <property type="match status" value="1"/>
</dbReference>
<evidence type="ECO:0000313" key="11">
    <source>
        <dbReference type="Proteomes" id="UP000634179"/>
    </source>
</evidence>
<dbReference type="GO" id="GO:0005737">
    <property type="term" value="C:cytoplasm"/>
    <property type="evidence" value="ECO:0007669"/>
    <property type="project" value="UniProtKB-SubCell"/>
</dbReference>
<comment type="subcellular location">
    <subcellularLocation>
        <location evidence="1 8">Cytoplasm</location>
    </subcellularLocation>
</comment>
<dbReference type="InterPro" id="IPR014729">
    <property type="entry name" value="Rossmann-like_a/b/a_fold"/>
</dbReference>
<dbReference type="SUPFAM" id="SSF82829">
    <property type="entry name" value="MesJ substrate recognition domain-like"/>
    <property type="match status" value="1"/>
</dbReference>